<dbReference type="EMBL" id="KV951653">
    <property type="protein sequence ID" value="PIO25155.1"/>
    <property type="molecule type" value="Genomic_DNA"/>
</dbReference>
<protein>
    <submittedName>
        <fullName evidence="1">Uncharacterized protein</fullName>
    </submittedName>
</protein>
<dbReference type="Proteomes" id="UP000228934">
    <property type="component" value="Unassembled WGS sequence"/>
</dbReference>
<dbReference type="AlphaFoldDB" id="A0A2G9RBK9"/>
<dbReference type="PANTHER" id="PTHR45737:SF6">
    <property type="entry name" value="VON WILLEBRAND FACTOR A DOMAIN-CONTAINING PROTEIN 5A"/>
    <property type="match status" value="1"/>
</dbReference>
<evidence type="ECO:0000313" key="1">
    <source>
        <dbReference type="EMBL" id="PIO25155.1"/>
    </source>
</evidence>
<name>A0A2G9RBK9_AQUCT</name>
<dbReference type="PANTHER" id="PTHR45737">
    <property type="entry name" value="VON WILLEBRAND FACTOR A DOMAIN-CONTAINING PROTEIN 5A"/>
    <property type="match status" value="1"/>
</dbReference>
<keyword evidence="2" id="KW-1185">Reference proteome</keyword>
<gene>
    <name evidence="1" type="ORF">AB205_0138620</name>
</gene>
<sequence length="77" mass="8528">MNSSFPPLQNVEVSVWVTVLAVIWLHSTCVDQREEWELLEGKAVSWVRAKAGSSLGEFVRAGNKLLKSSVDPKVFGL</sequence>
<evidence type="ECO:0000313" key="2">
    <source>
        <dbReference type="Proteomes" id="UP000228934"/>
    </source>
</evidence>
<proteinExistence type="predicted"/>
<accession>A0A2G9RBK9</accession>
<reference evidence="2" key="1">
    <citation type="journal article" date="2017" name="Nat. Commun.">
        <title>The North American bullfrog draft genome provides insight into hormonal regulation of long noncoding RNA.</title>
        <authorList>
            <person name="Hammond S.A."/>
            <person name="Warren R.L."/>
            <person name="Vandervalk B.P."/>
            <person name="Kucuk E."/>
            <person name="Khan H."/>
            <person name="Gibb E.A."/>
            <person name="Pandoh P."/>
            <person name="Kirk H."/>
            <person name="Zhao Y."/>
            <person name="Jones M."/>
            <person name="Mungall A.J."/>
            <person name="Coope R."/>
            <person name="Pleasance S."/>
            <person name="Moore R.A."/>
            <person name="Holt R.A."/>
            <person name="Round J.M."/>
            <person name="Ohora S."/>
            <person name="Walle B.V."/>
            <person name="Veldhoen N."/>
            <person name="Helbing C.C."/>
            <person name="Birol I."/>
        </authorList>
    </citation>
    <scope>NUCLEOTIDE SEQUENCE [LARGE SCALE GENOMIC DNA]</scope>
</reference>
<dbReference type="OrthoDB" id="1729737at2759"/>
<organism evidence="1 2">
    <name type="scientific">Aquarana catesbeiana</name>
    <name type="common">American bullfrog</name>
    <name type="synonym">Rana catesbeiana</name>
    <dbReference type="NCBI Taxonomy" id="8400"/>
    <lineage>
        <taxon>Eukaryota</taxon>
        <taxon>Metazoa</taxon>
        <taxon>Chordata</taxon>
        <taxon>Craniata</taxon>
        <taxon>Vertebrata</taxon>
        <taxon>Euteleostomi</taxon>
        <taxon>Amphibia</taxon>
        <taxon>Batrachia</taxon>
        <taxon>Anura</taxon>
        <taxon>Neobatrachia</taxon>
        <taxon>Ranoidea</taxon>
        <taxon>Ranidae</taxon>
        <taxon>Aquarana</taxon>
    </lineage>
</organism>